<comment type="caution">
    <text evidence="1">The sequence shown here is derived from an EMBL/GenBank/DDBJ whole genome shotgun (WGS) entry which is preliminary data.</text>
</comment>
<reference evidence="1" key="1">
    <citation type="journal article" date="2015" name="Nature">
        <title>Complex archaea that bridge the gap between prokaryotes and eukaryotes.</title>
        <authorList>
            <person name="Spang A."/>
            <person name="Saw J.H."/>
            <person name="Jorgensen S.L."/>
            <person name="Zaremba-Niedzwiedzka K."/>
            <person name="Martijn J."/>
            <person name="Lind A.E."/>
            <person name="van Eijk R."/>
            <person name="Schleper C."/>
            <person name="Guy L."/>
            <person name="Ettema T.J."/>
        </authorList>
    </citation>
    <scope>NUCLEOTIDE SEQUENCE</scope>
</reference>
<protein>
    <submittedName>
        <fullName evidence="1">Uncharacterized protein</fullName>
    </submittedName>
</protein>
<accession>A0A0F9RHV6</accession>
<dbReference type="AlphaFoldDB" id="A0A0F9RHV6"/>
<sequence>MSKPERWTWVEDMFRGGYSGIVDQDGTEVLFADCCNDGDEGAAWFDTFPSEAHRLLIADAPRLKEANADLLAACQKLTNIAEVVGHCVGEWTAEHQALAQQYAREGREAIAKAKTGGEPC</sequence>
<gene>
    <name evidence="1" type="ORF">LCGC14_0893000</name>
</gene>
<dbReference type="EMBL" id="LAZR01002870">
    <property type="protein sequence ID" value="KKN24616.1"/>
    <property type="molecule type" value="Genomic_DNA"/>
</dbReference>
<name>A0A0F9RHV6_9ZZZZ</name>
<proteinExistence type="predicted"/>
<evidence type="ECO:0000313" key="1">
    <source>
        <dbReference type="EMBL" id="KKN24616.1"/>
    </source>
</evidence>
<organism evidence="1">
    <name type="scientific">marine sediment metagenome</name>
    <dbReference type="NCBI Taxonomy" id="412755"/>
    <lineage>
        <taxon>unclassified sequences</taxon>
        <taxon>metagenomes</taxon>
        <taxon>ecological metagenomes</taxon>
    </lineage>
</organism>